<dbReference type="InterPro" id="IPR007275">
    <property type="entry name" value="YTH_domain"/>
</dbReference>
<organism evidence="3 4">
    <name type="scientific">Zasmidium cellare</name>
    <name type="common">Wine cellar mold</name>
    <name type="synonym">Racodium cellare</name>
    <dbReference type="NCBI Taxonomy" id="395010"/>
    <lineage>
        <taxon>Eukaryota</taxon>
        <taxon>Fungi</taxon>
        <taxon>Dikarya</taxon>
        <taxon>Ascomycota</taxon>
        <taxon>Pezizomycotina</taxon>
        <taxon>Dothideomycetes</taxon>
        <taxon>Dothideomycetidae</taxon>
        <taxon>Mycosphaerellales</taxon>
        <taxon>Mycosphaerellaceae</taxon>
        <taxon>Zasmidium</taxon>
    </lineage>
</organism>
<feature type="region of interest" description="Disordered" evidence="1">
    <location>
        <begin position="647"/>
        <end position="710"/>
    </location>
</feature>
<feature type="compositionally biased region" description="Polar residues" evidence="1">
    <location>
        <begin position="202"/>
        <end position="212"/>
    </location>
</feature>
<feature type="compositionally biased region" description="Low complexity" evidence="1">
    <location>
        <begin position="8"/>
        <end position="22"/>
    </location>
</feature>
<dbReference type="PROSITE" id="PS50882">
    <property type="entry name" value="YTH"/>
    <property type="match status" value="1"/>
</dbReference>
<dbReference type="EMBL" id="JAXOVC010000004">
    <property type="protein sequence ID" value="KAK4502789.1"/>
    <property type="molecule type" value="Genomic_DNA"/>
</dbReference>
<feature type="compositionally biased region" description="Polar residues" evidence="1">
    <location>
        <begin position="39"/>
        <end position="55"/>
    </location>
</feature>
<protein>
    <recommendedName>
        <fullName evidence="2">YTH domain-containing protein</fullName>
    </recommendedName>
</protein>
<feature type="compositionally biased region" description="Polar residues" evidence="1">
    <location>
        <begin position="905"/>
        <end position="919"/>
    </location>
</feature>
<reference evidence="3 4" key="1">
    <citation type="journal article" date="2023" name="G3 (Bethesda)">
        <title>A chromosome-level genome assembly of Zasmidium syzygii isolated from banana leaves.</title>
        <authorList>
            <person name="van Westerhoven A.C."/>
            <person name="Mehrabi R."/>
            <person name="Talebi R."/>
            <person name="Steentjes M.B.F."/>
            <person name="Corcolon B."/>
            <person name="Chong P.A."/>
            <person name="Kema G.H.J."/>
            <person name="Seidl M.F."/>
        </authorList>
    </citation>
    <scope>NUCLEOTIDE SEQUENCE [LARGE SCALE GENOMIC DNA]</scope>
    <source>
        <strain evidence="3 4">P124</strain>
    </source>
</reference>
<dbReference type="Gene3D" id="3.10.590.10">
    <property type="entry name" value="ph1033 like domains"/>
    <property type="match status" value="1"/>
</dbReference>
<feature type="region of interest" description="Disordered" evidence="1">
    <location>
        <begin position="1"/>
        <end position="226"/>
    </location>
</feature>
<feature type="domain" description="YTH" evidence="2">
    <location>
        <begin position="315"/>
        <end position="453"/>
    </location>
</feature>
<dbReference type="Pfam" id="PF04146">
    <property type="entry name" value="YTH"/>
    <property type="match status" value="1"/>
</dbReference>
<comment type="caution">
    <text evidence="3">The sequence shown here is derived from an EMBL/GenBank/DDBJ whole genome shotgun (WGS) entry which is preliminary data.</text>
</comment>
<dbReference type="Proteomes" id="UP001305779">
    <property type="component" value="Unassembled WGS sequence"/>
</dbReference>
<evidence type="ECO:0000256" key="1">
    <source>
        <dbReference type="SAM" id="MobiDB-lite"/>
    </source>
</evidence>
<feature type="compositionally biased region" description="Basic and acidic residues" evidence="1">
    <location>
        <begin position="846"/>
        <end position="857"/>
    </location>
</feature>
<dbReference type="PANTHER" id="PTHR12357">
    <property type="entry name" value="YTH YT521-B HOMOLOGY DOMAIN-CONTAINING"/>
    <property type="match status" value="1"/>
</dbReference>
<feature type="compositionally biased region" description="Polar residues" evidence="1">
    <location>
        <begin position="103"/>
        <end position="119"/>
    </location>
</feature>
<sequence length="939" mass="100536">MSEGIDQAGSPSGASTPTSPFFDPGASEFVPDRTPATDGRTTSGQLRASFNTTASGRKPVRPGLALFSTSTWSPTSDPPVRSAGIPPKSSWDSFTGRNGGLNGQSKASPTTPGFNTSASPGHYLNSPLSGRGFASSFGDAGRDGQLSAKISPGPSSIRYTQTEEYHNSPVFSPQSAPHESFLSRTAHLPQGPFCQSERKAPASSSGGSNTGQWPPVPGTPNSSASSFATQAFNEQNSSDEQTSPASGSVAISDHYTKTHPELAGSKAEVWSERQHPHGLRRALKDQDADWEAAYEGSLSVLTYMNPETYQMPFGTRVINIKTEYPRNILISIKTGKYSVMASVAERIMTVWEARGSSSEKVIFLFSINGSKKFCGAAEMSSEWNREVDMPDWEQNPTSKPCVGHIPVVWVFAKDVSYHQFLHIRQPQSSNPVGNMWNGMNFPSDTGRQVMHTYVQAPATSSILGLPRAYRENDGLPPPSIYNQRGGFNPRNHRGGRGTSRAGARGGHAMTQHWRQRDDVGLSAQDAESDADQTPTAATFPDKRFNAARMGPPPKFKSNPREGQTFGSIKQGQKLSVIVNDQGEFEVVGVESIPQGQAGSSLPAGAIKMELPSQTARGGMKGVVHGARSLGSLHQSFSSTATLRAQNEPATQRIHPAASAGNEPGQSGGLQSPEAMFAMSPTGFGFVPPTPTHRPSSRASRRADNPGAEEVEVSAANVNALRARFHALAADQYSAQAQLDQPETTEANSRFLITKIARVDSEKRRIQAQLVAMGIHLETTSPTTRNSFSSTEPESESSGSVDISPVRAEDGRRLRSVSKLDSPFHTMEGGKFDKAPGGSERRKRQEAKKSSELQKKSIMDLLDSPKMTATPARRPALNNSALFSEDGISPCERRVLKIPTPRGTGVNESTSPNAFQSSGFPGSADVSDQDSSNAGARLDS</sequence>
<name>A0ABR0EMG0_ZASCE</name>
<feature type="region of interest" description="Disordered" evidence="1">
    <location>
        <begin position="776"/>
        <end position="939"/>
    </location>
</feature>
<feature type="compositionally biased region" description="Low complexity" evidence="1">
    <location>
        <begin position="68"/>
        <end position="79"/>
    </location>
</feature>
<accession>A0ABR0EMG0</accession>
<dbReference type="InterPro" id="IPR045168">
    <property type="entry name" value="YTH_prot"/>
</dbReference>
<feature type="compositionally biased region" description="Low complexity" evidence="1">
    <location>
        <begin position="786"/>
        <end position="799"/>
    </location>
</feature>
<evidence type="ECO:0000313" key="4">
    <source>
        <dbReference type="Proteomes" id="UP001305779"/>
    </source>
</evidence>
<dbReference type="CDD" id="cd21134">
    <property type="entry name" value="YTH"/>
    <property type="match status" value="1"/>
</dbReference>
<gene>
    <name evidence="3" type="ORF">PRZ48_006215</name>
</gene>
<keyword evidence="4" id="KW-1185">Reference proteome</keyword>
<evidence type="ECO:0000313" key="3">
    <source>
        <dbReference type="EMBL" id="KAK4502789.1"/>
    </source>
</evidence>
<proteinExistence type="predicted"/>
<feature type="region of interest" description="Disordered" evidence="1">
    <location>
        <begin position="475"/>
        <end position="565"/>
    </location>
</feature>
<evidence type="ECO:0000259" key="2">
    <source>
        <dbReference type="PROSITE" id="PS50882"/>
    </source>
</evidence>